<protein>
    <submittedName>
        <fullName evidence="1">Uncharacterized protein</fullName>
    </submittedName>
</protein>
<evidence type="ECO:0000313" key="2">
    <source>
        <dbReference type="Proteomes" id="UP001148629"/>
    </source>
</evidence>
<comment type="caution">
    <text evidence="1">The sequence shown here is derived from an EMBL/GenBank/DDBJ whole genome shotgun (WGS) entry which is preliminary data.</text>
</comment>
<organism evidence="1 2">
    <name type="scientific">Fusarium decemcellulare</name>
    <dbReference type="NCBI Taxonomy" id="57161"/>
    <lineage>
        <taxon>Eukaryota</taxon>
        <taxon>Fungi</taxon>
        <taxon>Dikarya</taxon>
        <taxon>Ascomycota</taxon>
        <taxon>Pezizomycotina</taxon>
        <taxon>Sordariomycetes</taxon>
        <taxon>Hypocreomycetidae</taxon>
        <taxon>Hypocreales</taxon>
        <taxon>Nectriaceae</taxon>
        <taxon>Fusarium</taxon>
        <taxon>Fusarium decemcellulare species complex</taxon>
    </lineage>
</organism>
<reference evidence="1" key="1">
    <citation type="submission" date="2022-08" db="EMBL/GenBank/DDBJ databases">
        <title>Genome Sequence of Fusarium decemcellulare.</title>
        <authorList>
            <person name="Buettner E."/>
        </authorList>
    </citation>
    <scope>NUCLEOTIDE SEQUENCE</scope>
    <source>
        <strain evidence="1">Babe19</strain>
    </source>
</reference>
<sequence>MERSSAASLNYLHTEILQMICNYLWQDYNPRPWEKQVPNKALAALTATSRRMRSIAMPVLYNHPTGAISFGALIWILENRPEIRDYITYLELPDPLAWSSQHFEYLKGVARRLNMDIDGDEDFEKAKETEVSLKRFGAELLMALSPKVETMVLHIEAHGRDREDTSFSFLARRFKQLGAATHFKHLRELSLTFGQCPDGYGIDNLGVATILGAAPHLKTLMFERTYGLREWYRRLEVM</sequence>
<dbReference type="Proteomes" id="UP001148629">
    <property type="component" value="Unassembled WGS sequence"/>
</dbReference>
<keyword evidence="2" id="KW-1185">Reference proteome</keyword>
<evidence type="ECO:0000313" key="1">
    <source>
        <dbReference type="EMBL" id="KAJ3535316.1"/>
    </source>
</evidence>
<dbReference type="EMBL" id="JANRMS010000720">
    <property type="protein sequence ID" value="KAJ3535316.1"/>
    <property type="molecule type" value="Genomic_DNA"/>
</dbReference>
<proteinExistence type="predicted"/>
<gene>
    <name evidence="1" type="ORF">NM208_g7184</name>
</gene>
<name>A0ACC1SAL6_9HYPO</name>
<accession>A0ACC1SAL6</accession>